<protein>
    <submittedName>
        <fullName evidence="2">Streptomycin biosynthesis protein</fullName>
    </submittedName>
</protein>
<proteinExistence type="predicted"/>
<dbReference type="InterPro" id="IPR003115">
    <property type="entry name" value="ParB_N"/>
</dbReference>
<feature type="domain" description="ParB-like N-terminal" evidence="1">
    <location>
        <begin position="18"/>
        <end position="102"/>
    </location>
</feature>
<reference evidence="2 3" key="1">
    <citation type="submission" date="2019-05" db="EMBL/GenBank/DDBJ databases">
        <title>Draft genome sequence of Nonomuraea turkmeniaca DSM 43926.</title>
        <authorList>
            <person name="Saricaoglu S."/>
            <person name="Isik K."/>
        </authorList>
    </citation>
    <scope>NUCLEOTIDE SEQUENCE [LARGE SCALE GENOMIC DNA]</scope>
    <source>
        <strain evidence="2 3">DSM 43926</strain>
    </source>
</reference>
<evidence type="ECO:0000313" key="2">
    <source>
        <dbReference type="EMBL" id="TMR20507.1"/>
    </source>
</evidence>
<accession>A0A5S4FIE7</accession>
<dbReference type="InterPro" id="IPR036086">
    <property type="entry name" value="ParB/Sulfiredoxin_sf"/>
</dbReference>
<dbReference type="Proteomes" id="UP000309128">
    <property type="component" value="Unassembled WGS sequence"/>
</dbReference>
<dbReference type="SUPFAM" id="SSF110849">
    <property type="entry name" value="ParB/Sulfiredoxin"/>
    <property type="match status" value="1"/>
</dbReference>
<keyword evidence="3" id="KW-1185">Reference proteome</keyword>
<evidence type="ECO:0000313" key="3">
    <source>
        <dbReference type="Proteomes" id="UP000309128"/>
    </source>
</evidence>
<gene>
    <name evidence="2" type="ORF">ETD86_18755</name>
</gene>
<sequence>METLVQKQSNLKLADEAVTVPIDLLQHADSPRLEGEDVGHVRMLADVDADLPPILVHRKTMRVVDGMHRLRATILNGRREIKVRYIDGSEADVFVAAVQANIAHGLPLSLSDREAAAARILATHPQWSDRAIAEVAGLASTTVARIRIRTVDKDSQPDARIGKDGRVRPINGAAGRRLASRLFTEHPDASLREIAEMAGISPATAKDVRERMRRGDDPVPEKLMLAERKSEGAARGDKTELPPVSRLQRKGRMPDAEQILQKLVRDPSLRLNDNGRGLLRWLSTRSVNTQEWEGIEDDIPPHCIPLVADLAIGMAYEWERFAEVLKRKARTELA</sequence>
<dbReference type="RefSeq" id="WP_138667447.1">
    <property type="nucleotide sequence ID" value="NZ_VCKY01000057.1"/>
</dbReference>
<organism evidence="2 3">
    <name type="scientific">Nonomuraea turkmeniaca</name>
    <dbReference type="NCBI Taxonomy" id="103838"/>
    <lineage>
        <taxon>Bacteria</taxon>
        <taxon>Bacillati</taxon>
        <taxon>Actinomycetota</taxon>
        <taxon>Actinomycetes</taxon>
        <taxon>Streptosporangiales</taxon>
        <taxon>Streptosporangiaceae</taxon>
        <taxon>Nonomuraea</taxon>
    </lineage>
</organism>
<evidence type="ECO:0000259" key="1">
    <source>
        <dbReference type="SMART" id="SM00470"/>
    </source>
</evidence>
<name>A0A5S4FIE7_9ACTN</name>
<dbReference type="EMBL" id="VCKY01000057">
    <property type="protein sequence ID" value="TMR20507.1"/>
    <property type="molecule type" value="Genomic_DNA"/>
</dbReference>
<dbReference type="SMART" id="SM00470">
    <property type="entry name" value="ParB"/>
    <property type="match status" value="1"/>
</dbReference>
<dbReference type="AlphaFoldDB" id="A0A5S4FIE7"/>
<dbReference type="OrthoDB" id="3701787at2"/>
<comment type="caution">
    <text evidence="2">The sequence shown here is derived from an EMBL/GenBank/DDBJ whole genome shotgun (WGS) entry which is preliminary data.</text>
</comment>